<dbReference type="PANTHER" id="PTHR13292">
    <property type="entry name" value="AUTOPHAGY-RELATED PROTEIN 101"/>
    <property type="match status" value="1"/>
</dbReference>
<reference evidence="4 5" key="1">
    <citation type="journal article" date="2024" name="Nat. Commun.">
        <title>Phylogenomics reveals the evolutionary origins of lichenization in chlorophyte algae.</title>
        <authorList>
            <person name="Puginier C."/>
            <person name="Libourel C."/>
            <person name="Otte J."/>
            <person name="Skaloud P."/>
            <person name="Haon M."/>
            <person name="Grisel S."/>
            <person name="Petersen M."/>
            <person name="Berrin J.G."/>
            <person name="Delaux P.M."/>
            <person name="Dal Grande F."/>
            <person name="Keller J."/>
        </authorList>
    </citation>
    <scope>NUCLEOTIDE SEQUENCE [LARGE SCALE GENOMIC DNA]</scope>
    <source>
        <strain evidence="4 5">SAG 2523</strain>
    </source>
</reference>
<keyword evidence="3" id="KW-0072">Autophagy</keyword>
<dbReference type="Proteomes" id="UP001485043">
    <property type="component" value="Unassembled WGS sequence"/>
</dbReference>
<evidence type="ECO:0000256" key="1">
    <source>
        <dbReference type="ARBA" id="ARBA00007130"/>
    </source>
</evidence>
<dbReference type="PANTHER" id="PTHR13292:SF0">
    <property type="entry name" value="AUTOPHAGY-RELATED PROTEIN 101"/>
    <property type="match status" value="1"/>
</dbReference>
<dbReference type="GO" id="GO:1990316">
    <property type="term" value="C:Atg1/ULK1 kinase complex"/>
    <property type="evidence" value="ECO:0007669"/>
    <property type="project" value="TreeGrafter"/>
</dbReference>
<dbReference type="GO" id="GO:0019901">
    <property type="term" value="F:protein kinase binding"/>
    <property type="evidence" value="ECO:0007669"/>
    <property type="project" value="TreeGrafter"/>
</dbReference>
<evidence type="ECO:0000313" key="4">
    <source>
        <dbReference type="EMBL" id="KAK9836211.1"/>
    </source>
</evidence>
<dbReference type="Pfam" id="PF07855">
    <property type="entry name" value="ATG101"/>
    <property type="match status" value="1"/>
</dbReference>
<comment type="caution">
    <text evidence="4">The sequence shown here is derived from an EMBL/GenBank/DDBJ whole genome shotgun (WGS) entry which is preliminary data.</text>
</comment>
<sequence length="206" mass="23196">MSSCETTSLPVLEVEQHQVREVLRCLLHTIIFNRALGRVQPKEIESELIDITYVSCGDTTVEQKVEDKISQFSAWVEKHPSNCGQVCLSFYEVRQRAGLFSREDRVSWEEWCINLAIQDSSARAEELSTFTSNSGQAARHARLQSSMEGLMAFLIQTISVKKDHIPPVVSTNTVTFPFDISIAGANGRNWDIFQRFLSSTPTPTVL</sequence>
<dbReference type="EMBL" id="JALJOV010002027">
    <property type="protein sequence ID" value="KAK9836211.1"/>
    <property type="molecule type" value="Genomic_DNA"/>
</dbReference>
<name>A0AAW1RS12_9CHLO</name>
<protein>
    <recommendedName>
        <fullName evidence="2">Autophagy-related protein 101</fullName>
    </recommendedName>
</protein>
<evidence type="ECO:0000313" key="5">
    <source>
        <dbReference type="Proteomes" id="UP001485043"/>
    </source>
</evidence>
<dbReference type="AlphaFoldDB" id="A0AAW1RS12"/>
<evidence type="ECO:0000256" key="3">
    <source>
        <dbReference type="ARBA" id="ARBA00023006"/>
    </source>
</evidence>
<comment type="similarity">
    <text evidence="1">Belongs to the ATG101 family.</text>
</comment>
<organism evidence="4 5">
    <name type="scientific">Apatococcus fuscideae</name>
    <dbReference type="NCBI Taxonomy" id="2026836"/>
    <lineage>
        <taxon>Eukaryota</taxon>
        <taxon>Viridiplantae</taxon>
        <taxon>Chlorophyta</taxon>
        <taxon>core chlorophytes</taxon>
        <taxon>Trebouxiophyceae</taxon>
        <taxon>Chlorellales</taxon>
        <taxon>Chlorellaceae</taxon>
        <taxon>Apatococcus</taxon>
    </lineage>
</organism>
<gene>
    <name evidence="4" type="ORF">WJX84_009550</name>
</gene>
<evidence type="ECO:0000256" key="2">
    <source>
        <dbReference type="ARBA" id="ARBA00018874"/>
    </source>
</evidence>
<dbReference type="GO" id="GO:0000407">
    <property type="term" value="C:phagophore assembly site"/>
    <property type="evidence" value="ECO:0007669"/>
    <property type="project" value="TreeGrafter"/>
</dbReference>
<proteinExistence type="inferred from homology"/>
<dbReference type="InterPro" id="IPR012445">
    <property type="entry name" value="ATG101"/>
</dbReference>
<keyword evidence="5" id="KW-1185">Reference proteome</keyword>
<accession>A0AAW1RS12</accession>
<dbReference type="GO" id="GO:0000045">
    <property type="term" value="P:autophagosome assembly"/>
    <property type="evidence" value="ECO:0007669"/>
    <property type="project" value="TreeGrafter"/>
</dbReference>